<dbReference type="AlphaFoldDB" id="A0A2A3ZT79"/>
<dbReference type="RefSeq" id="WP_096146017.1">
    <property type="nucleotide sequence ID" value="NZ_CP025332.1"/>
</dbReference>
<comment type="caution">
    <text evidence="1">The sequence shown here is derived from an EMBL/GenBank/DDBJ whole genome shotgun (WGS) entry which is preliminary data.</text>
</comment>
<sequence length="59" mass="6227">MSTTQTSSASSFIASTEFDDWLLITLSKFPTPGPAVSRRLVDVLGPDDAEQISPDANAA</sequence>
<reference evidence="1 2" key="1">
    <citation type="journal article" date="2017" name="Elife">
        <title>Extensive horizontal gene transfer in cheese-associated bacteria.</title>
        <authorList>
            <person name="Bonham K.S."/>
            <person name="Wolfe B.E."/>
            <person name="Dutton R.J."/>
        </authorList>
    </citation>
    <scope>NUCLEOTIDE SEQUENCE [LARGE SCALE GENOMIC DNA]</scope>
    <source>
        <strain evidence="1 2">738_8</strain>
    </source>
</reference>
<organism evidence="1 2">
    <name type="scientific">Brevibacterium aurantiacum</name>
    <dbReference type="NCBI Taxonomy" id="273384"/>
    <lineage>
        <taxon>Bacteria</taxon>
        <taxon>Bacillati</taxon>
        <taxon>Actinomycetota</taxon>
        <taxon>Actinomycetes</taxon>
        <taxon>Micrococcales</taxon>
        <taxon>Brevibacteriaceae</taxon>
        <taxon>Brevibacterium</taxon>
    </lineage>
</organism>
<dbReference type="Proteomes" id="UP000217881">
    <property type="component" value="Unassembled WGS sequence"/>
</dbReference>
<gene>
    <name evidence="1" type="ORF">CIK59_06050</name>
</gene>
<accession>A0A2A3ZT79</accession>
<name>A0A2A3ZT79_BREAU</name>
<dbReference type="EMBL" id="NRHA01000008">
    <property type="protein sequence ID" value="PCC54575.1"/>
    <property type="molecule type" value="Genomic_DNA"/>
</dbReference>
<protein>
    <submittedName>
        <fullName evidence="1">Uncharacterized protein</fullName>
    </submittedName>
</protein>
<proteinExistence type="predicted"/>
<evidence type="ECO:0000313" key="1">
    <source>
        <dbReference type="EMBL" id="PCC54575.1"/>
    </source>
</evidence>
<evidence type="ECO:0000313" key="2">
    <source>
        <dbReference type="Proteomes" id="UP000217881"/>
    </source>
</evidence>